<dbReference type="SUPFAM" id="SSF140459">
    <property type="entry name" value="PE/PPE dimer-like"/>
    <property type="match status" value="1"/>
</dbReference>
<sequence length="553" mass="57748">MTYVLAEPQIMAAVAEDIEWIGASIEVANTAAANSTSHVLAAATDEVSAAIAKLFADHGHEYQAVANQVRAFHSQLHQSLTAAAGAYVQAETTNVAALLGAARAPFASTAPTAAAIPPFPANDVTLFPGATGFPIPTPAQIEVVNSLFVRSTGILRALFTPQEGYPMTGTKSLPFDTSVRLGVTILENTLYDLIHNEGQSVTVTGLSQSAIIATDTMRNLASGTSIFGASPPTADQLNFVLLGNELTPNGGMFSRFPQLYLPSVGLTFGGATPPDTIYPTANYTLEYDGFADFPRYPLNIISNLNALAGIFYVHPAYLDLTPGQVDNAILLPTSPGYSGVTSYYMIRTQNLPLLEPLRAMPVLGNPLANLVQPTLKVIVNLGYGDPAYGFSTDYADVPTTFGLFPDVSPVVVADALAAGVEQGVNDFARDMRTILAQPITMPSLPISSTADLVATSLTLPSPMEVVNTAASITANSYAVLLPTADIGLSMVTTVPVYLVQIGLDQLLQGSLINAVGYPIAAIAGLGSIAGGIELLTIGKATMSNISAIQRLTA</sequence>
<evidence type="ECO:0000313" key="4">
    <source>
        <dbReference type="Proteomes" id="UP000192739"/>
    </source>
</evidence>
<feature type="domain" description="PE" evidence="1">
    <location>
        <begin position="4"/>
        <end position="94"/>
    </location>
</feature>
<dbReference type="InterPro" id="IPR000084">
    <property type="entry name" value="PE-PGRS_N"/>
</dbReference>
<feature type="domain" description="PE-PPE" evidence="2">
    <location>
        <begin position="156"/>
        <end position="383"/>
    </location>
</feature>
<reference evidence="3 4" key="1">
    <citation type="submission" date="2017-02" db="EMBL/GenBank/DDBJ databases">
        <title>The new phylogeny of genus Mycobacterium.</title>
        <authorList>
            <person name="Tortoli E."/>
            <person name="Trovato A."/>
            <person name="Cirillo D.M."/>
        </authorList>
    </citation>
    <scope>NUCLEOTIDE SEQUENCE [LARGE SCALE GENOMIC DNA]</scope>
    <source>
        <strain evidence="3 4">DSM 44049</strain>
    </source>
</reference>
<dbReference type="OrthoDB" id="4568361at2"/>
<evidence type="ECO:0000259" key="1">
    <source>
        <dbReference type="Pfam" id="PF00934"/>
    </source>
</evidence>
<dbReference type="Pfam" id="PF08237">
    <property type="entry name" value="PE-PPE"/>
    <property type="match status" value="1"/>
</dbReference>
<dbReference type="Proteomes" id="UP000192739">
    <property type="component" value="Unassembled WGS sequence"/>
</dbReference>
<dbReference type="Pfam" id="PF00934">
    <property type="entry name" value="PE"/>
    <property type="match status" value="1"/>
</dbReference>
<evidence type="ECO:0000313" key="3">
    <source>
        <dbReference type="EMBL" id="ORA93532.1"/>
    </source>
</evidence>
<proteinExistence type="predicted"/>
<dbReference type="InterPro" id="IPR038332">
    <property type="entry name" value="PPE_sf"/>
</dbReference>
<dbReference type="Gene3D" id="1.10.287.850">
    <property type="entry name" value="HP0062-like domain"/>
    <property type="match status" value="1"/>
</dbReference>
<comment type="caution">
    <text evidence="3">The sequence shown here is derived from an EMBL/GenBank/DDBJ whole genome shotgun (WGS) entry which is preliminary data.</text>
</comment>
<keyword evidence="4" id="KW-1185">Reference proteome</keyword>
<dbReference type="EMBL" id="MVHT01000142">
    <property type="protein sequence ID" value="ORA93532.1"/>
    <property type="molecule type" value="Genomic_DNA"/>
</dbReference>
<dbReference type="AlphaFoldDB" id="A0A1E3S9M9"/>
<accession>A0A1E3S9M9</accession>
<evidence type="ECO:0000259" key="2">
    <source>
        <dbReference type="Pfam" id="PF08237"/>
    </source>
</evidence>
<dbReference type="InterPro" id="IPR013228">
    <property type="entry name" value="PE-PPE_C"/>
</dbReference>
<organism evidence="3 4">
    <name type="scientific">Mycobacterium intermedium</name>
    <dbReference type="NCBI Taxonomy" id="28445"/>
    <lineage>
        <taxon>Bacteria</taxon>
        <taxon>Bacillati</taxon>
        <taxon>Actinomycetota</taxon>
        <taxon>Actinomycetes</taxon>
        <taxon>Mycobacteriales</taxon>
        <taxon>Mycobacteriaceae</taxon>
        <taxon>Mycobacterium</taxon>
        <taxon>Mycobacterium simiae complex</taxon>
    </lineage>
</organism>
<gene>
    <name evidence="3" type="ORF">BST27_28805</name>
</gene>
<dbReference type="RefSeq" id="WP_069420861.1">
    <property type="nucleotide sequence ID" value="NZ_CBCRZH010000145.1"/>
</dbReference>
<protein>
    <submittedName>
        <fullName evidence="3">PE family protein</fullName>
    </submittedName>
</protein>
<name>A0A1E3S9M9_MYCIE</name>